<keyword evidence="3" id="KW-1003">Cell membrane</keyword>
<dbReference type="GO" id="GO:0055085">
    <property type="term" value="P:transmembrane transport"/>
    <property type="evidence" value="ECO:0007669"/>
    <property type="project" value="InterPro"/>
</dbReference>
<dbReference type="SUPFAM" id="SSF161098">
    <property type="entry name" value="MetI-like"/>
    <property type="match status" value="1"/>
</dbReference>
<dbReference type="PANTHER" id="PTHR32243:SF18">
    <property type="entry name" value="INNER MEMBRANE ABC TRANSPORTER PERMEASE PROTEIN YCJP"/>
    <property type="match status" value="1"/>
</dbReference>
<keyword evidence="11" id="KW-1185">Reference proteome</keyword>
<evidence type="ECO:0000256" key="8">
    <source>
        <dbReference type="SAM" id="MobiDB-lite"/>
    </source>
</evidence>
<proteinExistence type="inferred from homology"/>
<gene>
    <name evidence="10" type="ORF">SAMN04489834_2564</name>
</gene>
<evidence type="ECO:0000256" key="4">
    <source>
        <dbReference type="ARBA" id="ARBA00022692"/>
    </source>
</evidence>
<dbReference type="Proteomes" id="UP000181956">
    <property type="component" value="Chromosome I"/>
</dbReference>
<keyword evidence="2 7" id="KW-0813">Transport</keyword>
<dbReference type="STRING" id="412690.SAMN04489834_2564"/>
<evidence type="ECO:0000259" key="9">
    <source>
        <dbReference type="PROSITE" id="PS50928"/>
    </source>
</evidence>
<organism evidence="10 11">
    <name type="scientific">Microterricola viridarii</name>
    <dbReference type="NCBI Taxonomy" id="412690"/>
    <lineage>
        <taxon>Bacteria</taxon>
        <taxon>Bacillati</taxon>
        <taxon>Actinomycetota</taxon>
        <taxon>Actinomycetes</taxon>
        <taxon>Micrococcales</taxon>
        <taxon>Microbacteriaceae</taxon>
        <taxon>Microterricola</taxon>
    </lineage>
</organism>
<evidence type="ECO:0000256" key="6">
    <source>
        <dbReference type="ARBA" id="ARBA00023136"/>
    </source>
</evidence>
<keyword evidence="6 7" id="KW-0472">Membrane</keyword>
<feature type="transmembrane region" description="Helical" evidence="7">
    <location>
        <begin position="48"/>
        <end position="68"/>
    </location>
</feature>
<dbReference type="InterPro" id="IPR050901">
    <property type="entry name" value="BP-dep_ABC_trans_perm"/>
</dbReference>
<reference evidence="11" key="1">
    <citation type="submission" date="2016-10" db="EMBL/GenBank/DDBJ databases">
        <authorList>
            <person name="Varghese N."/>
            <person name="Submissions S."/>
        </authorList>
    </citation>
    <scope>NUCLEOTIDE SEQUENCE [LARGE SCALE GENOMIC DNA]</scope>
    <source>
        <strain evidence="11">DSM 21772</strain>
    </source>
</reference>
<dbReference type="Pfam" id="PF00528">
    <property type="entry name" value="BPD_transp_1"/>
    <property type="match status" value="1"/>
</dbReference>
<dbReference type="Gene3D" id="1.10.3720.10">
    <property type="entry name" value="MetI-like"/>
    <property type="match status" value="1"/>
</dbReference>
<dbReference type="EMBL" id="LT629742">
    <property type="protein sequence ID" value="SDS97932.1"/>
    <property type="molecule type" value="Genomic_DNA"/>
</dbReference>
<evidence type="ECO:0000256" key="2">
    <source>
        <dbReference type="ARBA" id="ARBA00022448"/>
    </source>
</evidence>
<dbReference type="GO" id="GO:0005886">
    <property type="term" value="C:plasma membrane"/>
    <property type="evidence" value="ECO:0007669"/>
    <property type="project" value="UniProtKB-SubCell"/>
</dbReference>
<dbReference type="PROSITE" id="PS50928">
    <property type="entry name" value="ABC_TM1"/>
    <property type="match status" value="1"/>
</dbReference>
<feature type="compositionally biased region" description="Polar residues" evidence="8">
    <location>
        <begin position="1"/>
        <end position="17"/>
    </location>
</feature>
<protein>
    <submittedName>
        <fullName evidence="10">Carbohydrate ABC transporter membrane protein 2, CUT1 family</fullName>
    </submittedName>
</protein>
<sequence length="315" mass="34090">MTTQEARTSQATAKTMNSASSASKAGAGTTAGSTLRRLSRKWGFSHPLANLGGLLIVILWLIPVYWMVNSAFQSESELMAWPPHLVPQEFTWDNFFTAFTNPNFWPALSSSLIAGALTVLFASGGALLAAFALSRFRFRGRTMMIIAILVVQMIPAEALFISQYRMLDGWGLLNSVIGLSVLYIGTIVPFIAWMMRGFVDGIPIELEEAAMVDGCSRVGAFRRVTLPLLAPGIISTSVFGFLFAWNEYTLALIVLSKDSAVTLPIWLQSYQQGLKATDWGGVMAGATLIAIPVIIIFVIVQNKISQGMVAGAVKG</sequence>
<dbReference type="RefSeq" id="WP_083364392.1">
    <property type="nucleotide sequence ID" value="NZ_LT629742.1"/>
</dbReference>
<feature type="transmembrane region" description="Helical" evidence="7">
    <location>
        <begin position="279"/>
        <end position="300"/>
    </location>
</feature>
<evidence type="ECO:0000256" key="5">
    <source>
        <dbReference type="ARBA" id="ARBA00022989"/>
    </source>
</evidence>
<evidence type="ECO:0000256" key="1">
    <source>
        <dbReference type="ARBA" id="ARBA00004651"/>
    </source>
</evidence>
<keyword evidence="4 7" id="KW-0812">Transmembrane</keyword>
<comment type="subcellular location">
    <subcellularLocation>
        <location evidence="1 7">Cell membrane</location>
        <topology evidence="1 7">Multi-pass membrane protein</topology>
    </subcellularLocation>
</comment>
<name>A0A1H1WLQ1_9MICO</name>
<accession>A0A1H1WLQ1</accession>
<feature type="region of interest" description="Disordered" evidence="8">
    <location>
        <begin position="1"/>
        <end position="29"/>
    </location>
</feature>
<dbReference type="InterPro" id="IPR035906">
    <property type="entry name" value="MetI-like_sf"/>
</dbReference>
<feature type="transmembrane region" description="Helical" evidence="7">
    <location>
        <begin position="145"/>
        <end position="164"/>
    </location>
</feature>
<feature type="transmembrane region" description="Helical" evidence="7">
    <location>
        <begin position="112"/>
        <end position="133"/>
    </location>
</feature>
<dbReference type="InterPro" id="IPR000515">
    <property type="entry name" value="MetI-like"/>
</dbReference>
<dbReference type="AlphaFoldDB" id="A0A1H1WLQ1"/>
<evidence type="ECO:0000256" key="7">
    <source>
        <dbReference type="RuleBase" id="RU363032"/>
    </source>
</evidence>
<feature type="transmembrane region" description="Helical" evidence="7">
    <location>
        <begin position="226"/>
        <end position="245"/>
    </location>
</feature>
<feature type="compositionally biased region" description="Low complexity" evidence="8">
    <location>
        <begin position="18"/>
        <end position="29"/>
    </location>
</feature>
<comment type="similarity">
    <text evidence="7">Belongs to the binding-protein-dependent transport system permease family.</text>
</comment>
<evidence type="ECO:0000313" key="11">
    <source>
        <dbReference type="Proteomes" id="UP000181956"/>
    </source>
</evidence>
<dbReference type="CDD" id="cd06261">
    <property type="entry name" value="TM_PBP2"/>
    <property type="match status" value="1"/>
</dbReference>
<feature type="domain" description="ABC transmembrane type-1" evidence="9">
    <location>
        <begin position="108"/>
        <end position="300"/>
    </location>
</feature>
<evidence type="ECO:0000256" key="3">
    <source>
        <dbReference type="ARBA" id="ARBA00022475"/>
    </source>
</evidence>
<keyword evidence="5 7" id="KW-1133">Transmembrane helix</keyword>
<evidence type="ECO:0000313" key="10">
    <source>
        <dbReference type="EMBL" id="SDS97932.1"/>
    </source>
</evidence>
<feature type="transmembrane region" description="Helical" evidence="7">
    <location>
        <begin position="170"/>
        <end position="193"/>
    </location>
</feature>
<dbReference type="PANTHER" id="PTHR32243">
    <property type="entry name" value="MALTOSE TRANSPORT SYSTEM PERMEASE-RELATED"/>
    <property type="match status" value="1"/>
</dbReference>